<feature type="transmembrane region" description="Helical" evidence="2">
    <location>
        <begin position="228"/>
        <end position="249"/>
    </location>
</feature>
<comment type="caution">
    <text evidence="4">The sequence shown here is derived from an EMBL/GenBank/DDBJ whole genome shotgun (WGS) entry which is preliminary data.</text>
</comment>
<feature type="compositionally biased region" description="Low complexity" evidence="1">
    <location>
        <begin position="7"/>
        <end position="23"/>
    </location>
</feature>
<feature type="transmembrane region" description="Helical" evidence="2">
    <location>
        <begin position="368"/>
        <end position="387"/>
    </location>
</feature>
<dbReference type="EMBL" id="BAAAQW010000013">
    <property type="protein sequence ID" value="GAA2203187.1"/>
    <property type="molecule type" value="Genomic_DNA"/>
</dbReference>
<keyword evidence="2" id="KW-0812">Transmembrane</keyword>
<name>A0ABN3C2Q5_9MICC</name>
<evidence type="ECO:0000259" key="3">
    <source>
        <dbReference type="Pfam" id="PF07786"/>
    </source>
</evidence>
<keyword evidence="2" id="KW-0472">Membrane</keyword>
<evidence type="ECO:0000313" key="4">
    <source>
        <dbReference type="EMBL" id="GAA2203187.1"/>
    </source>
</evidence>
<dbReference type="InterPro" id="IPR012429">
    <property type="entry name" value="HGSNAT_cat"/>
</dbReference>
<feature type="region of interest" description="Disordered" evidence="1">
    <location>
        <begin position="1"/>
        <end position="23"/>
    </location>
</feature>
<gene>
    <name evidence="4" type="ORF">GCM10009849_34600</name>
</gene>
<evidence type="ECO:0000256" key="2">
    <source>
        <dbReference type="SAM" id="Phobius"/>
    </source>
</evidence>
<dbReference type="Proteomes" id="UP001500432">
    <property type="component" value="Unassembled WGS sequence"/>
</dbReference>
<keyword evidence="2" id="KW-1133">Transmembrane helix</keyword>
<keyword evidence="5" id="KW-1185">Reference proteome</keyword>
<feature type="transmembrane region" description="Helical" evidence="2">
    <location>
        <begin position="122"/>
        <end position="140"/>
    </location>
</feature>
<accession>A0ABN3C2Q5</accession>
<feature type="transmembrane region" description="Helical" evidence="2">
    <location>
        <begin position="302"/>
        <end position="323"/>
    </location>
</feature>
<feature type="domain" description="Heparan-alpha-glucosaminide N-acetyltransferase catalytic" evidence="3">
    <location>
        <begin position="27"/>
        <end position="229"/>
    </location>
</feature>
<reference evidence="4 5" key="1">
    <citation type="journal article" date="2019" name="Int. J. Syst. Evol. Microbiol.">
        <title>The Global Catalogue of Microorganisms (GCM) 10K type strain sequencing project: providing services to taxonomists for standard genome sequencing and annotation.</title>
        <authorList>
            <consortium name="The Broad Institute Genomics Platform"/>
            <consortium name="The Broad Institute Genome Sequencing Center for Infectious Disease"/>
            <person name="Wu L."/>
            <person name="Ma J."/>
        </authorList>
    </citation>
    <scope>NUCLEOTIDE SEQUENCE [LARGE SCALE GENOMIC DNA]</scope>
    <source>
        <strain evidence="4 5">JCM 16034</strain>
    </source>
</reference>
<organism evidence="4 5">
    <name type="scientific">Sinomonas flava</name>
    <dbReference type="NCBI Taxonomy" id="496857"/>
    <lineage>
        <taxon>Bacteria</taxon>
        <taxon>Bacillati</taxon>
        <taxon>Actinomycetota</taxon>
        <taxon>Actinomycetes</taxon>
        <taxon>Micrococcales</taxon>
        <taxon>Micrococcaceae</taxon>
        <taxon>Sinomonas</taxon>
    </lineage>
</organism>
<evidence type="ECO:0000313" key="5">
    <source>
        <dbReference type="Proteomes" id="UP001500432"/>
    </source>
</evidence>
<evidence type="ECO:0000256" key="1">
    <source>
        <dbReference type="SAM" id="MobiDB-lite"/>
    </source>
</evidence>
<dbReference type="RefSeq" id="WP_344301063.1">
    <property type="nucleotide sequence ID" value="NZ_BAAAQW010000013.1"/>
</dbReference>
<sequence>MGGRGTGARAPLPGRRGPAAGATGTHRLVGLDMARGTALIAMMTTHILPTFQQDPTTLLWSATWVGTSLSGRAAALFAVLAGVSLTLGRVPATRNRLGLALRAGVIAVVGLTLGLVEVNVAVILVHYALLFWCALPVVGLGRRALGLLAGAWILLSPAVAFLVRPVLLGPGPSPHLAHNPSWEDLGDPGRLLADLMVTGYYPVFQWFAYLLVGLWIGRAPLTRASTQVGLLVGGAAVAVAAKTAAWSFLVPLGGINALMATDQAAIWPLRAMLEANLSGVDQVGTWWWLTTAAPHSGTPLDLLHTSGTSAAAIGAFLLVARVAPLMRTGFLTPLAGAGAMTLTLYSLHVWALSWPAVQDAGLEREPLLAVHVAAALALGLLVQANGWRGPLEALAHGATRLGLAAGRTTAGGAPRGTPPGRSG</sequence>
<proteinExistence type="predicted"/>
<feature type="transmembrane region" description="Helical" evidence="2">
    <location>
        <begin position="147"/>
        <end position="167"/>
    </location>
</feature>
<dbReference type="Pfam" id="PF07786">
    <property type="entry name" value="HGSNAT_cat"/>
    <property type="match status" value="1"/>
</dbReference>
<feature type="transmembrane region" description="Helical" evidence="2">
    <location>
        <begin position="99"/>
        <end position="116"/>
    </location>
</feature>
<feature type="transmembrane region" description="Helical" evidence="2">
    <location>
        <begin position="330"/>
        <end position="348"/>
    </location>
</feature>
<feature type="transmembrane region" description="Helical" evidence="2">
    <location>
        <begin position="199"/>
        <end position="216"/>
    </location>
</feature>
<protein>
    <submittedName>
        <fullName evidence="4">Heparan-alpha-glucosaminide N-acetyltransferase domain-containing protein</fullName>
    </submittedName>
</protein>